<evidence type="ECO:0000313" key="1">
    <source>
        <dbReference type="EMBL" id="KAG8540981.1"/>
    </source>
</evidence>
<gene>
    <name evidence="1" type="ORF">GDO81_029950</name>
</gene>
<keyword evidence="2" id="KW-1185">Reference proteome</keyword>
<dbReference type="Proteomes" id="UP000824782">
    <property type="component" value="Unassembled WGS sequence"/>
</dbReference>
<name>A0AAV6Z3K6_ENGPU</name>
<sequence length="60" mass="6978">MLYIILQSDLLSDPHNGQIKEIYNELNIFHLPHPRYTQKDLWPKVPAVCLMWAAEDAGVM</sequence>
<dbReference type="EMBL" id="WNYA01008787">
    <property type="protein sequence ID" value="KAG8540981.1"/>
    <property type="molecule type" value="Genomic_DNA"/>
</dbReference>
<comment type="caution">
    <text evidence="1">The sequence shown here is derived from an EMBL/GenBank/DDBJ whole genome shotgun (WGS) entry which is preliminary data.</text>
</comment>
<dbReference type="AlphaFoldDB" id="A0AAV6Z3K6"/>
<reference evidence="1" key="1">
    <citation type="thesis" date="2020" institute="ProQuest LLC" country="789 East Eisenhower Parkway, Ann Arbor, MI, USA">
        <title>Comparative Genomics and Chromosome Evolution.</title>
        <authorList>
            <person name="Mudd A.B."/>
        </authorList>
    </citation>
    <scope>NUCLEOTIDE SEQUENCE</scope>
    <source>
        <strain evidence="1">237g6f4</strain>
        <tissue evidence="1">Blood</tissue>
    </source>
</reference>
<evidence type="ECO:0000313" key="2">
    <source>
        <dbReference type="Proteomes" id="UP000824782"/>
    </source>
</evidence>
<protein>
    <submittedName>
        <fullName evidence="1">Uncharacterized protein</fullName>
    </submittedName>
</protein>
<accession>A0AAV6Z3K6</accession>
<proteinExistence type="predicted"/>
<organism evidence="1 2">
    <name type="scientific">Engystomops pustulosus</name>
    <name type="common">Tungara frog</name>
    <name type="synonym">Physalaemus pustulosus</name>
    <dbReference type="NCBI Taxonomy" id="76066"/>
    <lineage>
        <taxon>Eukaryota</taxon>
        <taxon>Metazoa</taxon>
        <taxon>Chordata</taxon>
        <taxon>Craniata</taxon>
        <taxon>Vertebrata</taxon>
        <taxon>Euteleostomi</taxon>
        <taxon>Amphibia</taxon>
        <taxon>Batrachia</taxon>
        <taxon>Anura</taxon>
        <taxon>Neobatrachia</taxon>
        <taxon>Hyloidea</taxon>
        <taxon>Leptodactylidae</taxon>
        <taxon>Leiuperinae</taxon>
        <taxon>Engystomops</taxon>
    </lineage>
</organism>